<dbReference type="SMART" id="SM00636">
    <property type="entry name" value="Glyco_18"/>
    <property type="match status" value="1"/>
</dbReference>
<dbReference type="GO" id="GO:0005576">
    <property type="term" value="C:extracellular region"/>
    <property type="evidence" value="ECO:0007669"/>
    <property type="project" value="TreeGrafter"/>
</dbReference>
<comment type="caution">
    <text evidence="8">The sequence shown here is derived from an EMBL/GenBank/DDBJ whole genome shotgun (WGS) entry which is preliminary data.</text>
</comment>
<evidence type="ECO:0000256" key="6">
    <source>
        <dbReference type="RuleBase" id="RU004453"/>
    </source>
</evidence>
<evidence type="ECO:0000256" key="4">
    <source>
        <dbReference type="ARBA" id="ARBA00023295"/>
    </source>
</evidence>
<dbReference type="SUPFAM" id="SSF54556">
    <property type="entry name" value="Chitinase insertion domain"/>
    <property type="match status" value="1"/>
</dbReference>
<proteinExistence type="inferred from homology"/>
<dbReference type="Gene3D" id="3.10.50.10">
    <property type="match status" value="1"/>
</dbReference>
<evidence type="ECO:0000259" key="7">
    <source>
        <dbReference type="PROSITE" id="PS51910"/>
    </source>
</evidence>
<protein>
    <recommendedName>
        <fullName evidence="7">GH18 domain-containing protein</fullName>
    </recommendedName>
</protein>
<dbReference type="EMBL" id="CAKKLH010000331">
    <property type="protein sequence ID" value="CAH0112793.1"/>
    <property type="molecule type" value="Genomic_DNA"/>
</dbReference>
<dbReference type="Proteomes" id="UP000789390">
    <property type="component" value="Unassembled WGS sequence"/>
</dbReference>
<dbReference type="InterPro" id="IPR001223">
    <property type="entry name" value="Glyco_hydro18_cat"/>
</dbReference>
<dbReference type="SUPFAM" id="SSF51445">
    <property type="entry name" value="(Trans)glycosidases"/>
    <property type="match status" value="1"/>
</dbReference>
<dbReference type="InterPro" id="IPR001579">
    <property type="entry name" value="Glyco_hydro_18_chit_AS"/>
</dbReference>
<keyword evidence="9" id="KW-1185">Reference proteome</keyword>
<dbReference type="GO" id="GO:0004568">
    <property type="term" value="F:chitinase activity"/>
    <property type="evidence" value="ECO:0007669"/>
    <property type="project" value="TreeGrafter"/>
</dbReference>
<dbReference type="PANTHER" id="PTHR11177">
    <property type="entry name" value="CHITINASE"/>
    <property type="match status" value="1"/>
</dbReference>
<evidence type="ECO:0000256" key="3">
    <source>
        <dbReference type="ARBA" id="ARBA00023180"/>
    </source>
</evidence>
<evidence type="ECO:0000313" key="9">
    <source>
        <dbReference type="Proteomes" id="UP000789390"/>
    </source>
</evidence>
<dbReference type="InterPro" id="IPR029070">
    <property type="entry name" value="Chitinase_insertion_sf"/>
</dbReference>
<dbReference type="PANTHER" id="PTHR11177:SF390">
    <property type="entry name" value="CHITINASE 11"/>
    <property type="match status" value="1"/>
</dbReference>
<comment type="similarity">
    <text evidence="6">Belongs to the glycosyl hydrolase 18 family.</text>
</comment>
<gene>
    <name evidence="8" type="ORF">DGAL_LOCUS16577</name>
</gene>
<evidence type="ECO:0000313" key="8">
    <source>
        <dbReference type="EMBL" id="CAH0112793.1"/>
    </source>
</evidence>
<dbReference type="GO" id="GO:0006032">
    <property type="term" value="P:chitin catabolic process"/>
    <property type="evidence" value="ECO:0007669"/>
    <property type="project" value="TreeGrafter"/>
</dbReference>
<dbReference type="FunFam" id="3.10.50.10:FF:000003">
    <property type="entry name" value="Class V chitinase CHIT5b"/>
    <property type="match status" value="1"/>
</dbReference>
<keyword evidence="3" id="KW-0325">Glycoprotein</keyword>
<accession>A0A8J2WV42</accession>
<reference evidence="8" key="1">
    <citation type="submission" date="2021-11" db="EMBL/GenBank/DDBJ databases">
        <authorList>
            <person name="Schell T."/>
        </authorList>
    </citation>
    <scope>NUCLEOTIDE SEQUENCE</scope>
    <source>
        <strain evidence="8">M5</strain>
    </source>
</reference>
<keyword evidence="4 5" id="KW-0326">Glycosidase</keyword>
<organism evidence="8 9">
    <name type="scientific">Daphnia galeata</name>
    <dbReference type="NCBI Taxonomy" id="27404"/>
    <lineage>
        <taxon>Eukaryota</taxon>
        <taxon>Metazoa</taxon>
        <taxon>Ecdysozoa</taxon>
        <taxon>Arthropoda</taxon>
        <taxon>Crustacea</taxon>
        <taxon>Branchiopoda</taxon>
        <taxon>Diplostraca</taxon>
        <taxon>Cladocera</taxon>
        <taxon>Anomopoda</taxon>
        <taxon>Daphniidae</taxon>
        <taxon>Daphnia</taxon>
    </lineage>
</organism>
<sequence>MTITMISKLLSTAIVLCTLFVIYGFMSKLSLTFLGFTSSTKLTSLSGPPGHQWNLENATLFLPGITNRLYRQEVYSRATRHHNRHLHGPKKYHVTRKQQQINHSFRRVCYYTVPTDEWPDLRPSHIDVSLCTHIIIGFAQISGGLLTPIGDKDEIIYREVIELKKTAPELKILLSVGGASNDLGFHSVVQTLEDREEFAVNSAKYLKKFGFDGIDVDWEFPAWYRPFEERFMFQMLLQELHYVYKNPVNNLTISVAVAASKSIIDRSYRVAQMAKYVDFVSLMGYDFHSFKWYLPLTGHNSPLYPRSDEWNMFSTVNLNWTSFYWVQLGMPREKIVIGLPTYGQTYQLYNPNFHGLYAPAIGAGTVGIGGQISYPVVCQFLANGGIREFDAESRVPFAYHKRTWISYDDEQSLEEKARWIRSNYFGGVMIFDLNCDDYNNVCGNNTFPLIKSVLRGLTA</sequence>
<evidence type="ECO:0000256" key="2">
    <source>
        <dbReference type="ARBA" id="ARBA00022801"/>
    </source>
</evidence>
<dbReference type="PROSITE" id="PS51910">
    <property type="entry name" value="GH18_2"/>
    <property type="match status" value="1"/>
</dbReference>
<dbReference type="InterPro" id="IPR011583">
    <property type="entry name" value="Chitinase_II/V-like_cat"/>
</dbReference>
<evidence type="ECO:0000256" key="1">
    <source>
        <dbReference type="ARBA" id="ARBA00022729"/>
    </source>
</evidence>
<dbReference type="GO" id="GO:0008061">
    <property type="term" value="F:chitin binding"/>
    <property type="evidence" value="ECO:0007669"/>
    <property type="project" value="InterPro"/>
</dbReference>
<dbReference type="Gene3D" id="3.20.20.80">
    <property type="entry name" value="Glycosidases"/>
    <property type="match status" value="1"/>
</dbReference>
<dbReference type="OrthoDB" id="76388at2759"/>
<name>A0A8J2WV42_9CRUS</name>
<keyword evidence="1" id="KW-0732">Signal</keyword>
<dbReference type="InterPro" id="IPR050314">
    <property type="entry name" value="Glycosyl_Hydrlase_18"/>
</dbReference>
<dbReference type="AlphaFoldDB" id="A0A8J2WV42"/>
<feature type="domain" description="GH18" evidence="7">
    <location>
        <begin position="105"/>
        <end position="459"/>
    </location>
</feature>
<keyword evidence="2 5" id="KW-0378">Hydrolase</keyword>
<dbReference type="GO" id="GO:0005975">
    <property type="term" value="P:carbohydrate metabolic process"/>
    <property type="evidence" value="ECO:0007669"/>
    <property type="project" value="InterPro"/>
</dbReference>
<dbReference type="Pfam" id="PF00704">
    <property type="entry name" value="Glyco_hydro_18"/>
    <property type="match status" value="1"/>
</dbReference>
<dbReference type="PROSITE" id="PS01095">
    <property type="entry name" value="GH18_1"/>
    <property type="match status" value="1"/>
</dbReference>
<evidence type="ECO:0000256" key="5">
    <source>
        <dbReference type="RuleBase" id="RU000489"/>
    </source>
</evidence>
<dbReference type="InterPro" id="IPR017853">
    <property type="entry name" value="GH"/>
</dbReference>